<evidence type="ECO:0000259" key="4">
    <source>
        <dbReference type="Pfam" id="PF13439"/>
    </source>
</evidence>
<evidence type="ECO:0000313" key="5">
    <source>
        <dbReference type="EMBL" id="SKA84090.1"/>
    </source>
</evidence>
<dbReference type="CDD" id="cd03801">
    <property type="entry name" value="GT4_PimA-like"/>
    <property type="match status" value="1"/>
</dbReference>
<keyword evidence="6" id="KW-1185">Reference proteome</keyword>
<dbReference type="Pfam" id="PF13439">
    <property type="entry name" value="Glyco_transf_4"/>
    <property type="match status" value="1"/>
</dbReference>
<dbReference type="SUPFAM" id="SSF53756">
    <property type="entry name" value="UDP-Glycosyltransferase/glycogen phosphorylase"/>
    <property type="match status" value="1"/>
</dbReference>
<dbReference type="InterPro" id="IPR001296">
    <property type="entry name" value="Glyco_trans_1"/>
</dbReference>
<dbReference type="PANTHER" id="PTHR12526:SF510">
    <property type="entry name" value="D-INOSITOL 3-PHOSPHATE GLYCOSYLTRANSFERASE"/>
    <property type="match status" value="1"/>
</dbReference>
<dbReference type="Pfam" id="PF00534">
    <property type="entry name" value="Glycos_transf_1"/>
    <property type="match status" value="1"/>
</dbReference>
<evidence type="ECO:0000313" key="6">
    <source>
        <dbReference type="Proteomes" id="UP000190460"/>
    </source>
</evidence>
<reference evidence="5 6" key="1">
    <citation type="submission" date="2017-02" db="EMBL/GenBank/DDBJ databases">
        <authorList>
            <person name="Peterson S.W."/>
        </authorList>
    </citation>
    <scope>NUCLEOTIDE SEQUENCE [LARGE SCALE GENOMIC DNA]</scope>
    <source>
        <strain evidence="5 6">ATCC 49788</strain>
    </source>
</reference>
<dbReference type="AlphaFoldDB" id="A0A1T4X3B3"/>
<evidence type="ECO:0000256" key="1">
    <source>
        <dbReference type="ARBA" id="ARBA00022676"/>
    </source>
</evidence>
<dbReference type="EMBL" id="FUYB01000012">
    <property type="protein sequence ID" value="SKA84090.1"/>
    <property type="molecule type" value="Genomic_DNA"/>
</dbReference>
<feature type="domain" description="Glycosyltransferase subfamily 4-like N-terminal" evidence="4">
    <location>
        <begin position="25"/>
        <end position="206"/>
    </location>
</feature>
<dbReference type="RefSeq" id="WP_078922956.1">
    <property type="nucleotide sequence ID" value="NZ_FUYB01000012.1"/>
</dbReference>
<dbReference type="Gene3D" id="3.40.50.2000">
    <property type="entry name" value="Glycogen Phosphorylase B"/>
    <property type="match status" value="2"/>
</dbReference>
<dbReference type="Proteomes" id="UP000190460">
    <property type="component" value="Unassembled WGS sequence"/>
</dbReference>
<dbReference type="InterPro" id="IPR028098">
    <property type="entry name" value="Glyco_trans_4-like_N"/>
</dbReference>
<keyword evidence="2 5" id="KW-0808">Transferase</keyword>
<evidence type="ECO:0000259" key="3">
    <source>
        <dbReference type="Pfam" id="PF00534"/>
    </source>
</evidence>
<keyword evidence="1" id="KW-0328">Glycosyltransferase</keyword>
<organism evidence="5 6">
    <name type="scientific">Thiothrix eikelboomii</name>
    <dbReference type="NCBI Taxonomy" id="92487"/>
    <lineage>
        <taxon>Bacteria</taxon>
        <taxon>Pseudomonadati</taxon>
        <taxon>Pseudomonadota</taxon>
        <taxon>Gammaproteobacteria</taxon>
        <taxon>Thiotrichales</taxon>
        <taxon>Thiotrichaceae</taxon>
        <taxon>Thiothrix</taxon>
    </lineage>
</organism>
<sequence length="414" mass="45228">MAEVKPILLVTTSTFPRWEGDSEPRFVYDLSRHLTEQFKVVVLAPHAAGAKTAEVWNGMQVHRYHYAPAAWETLAYNGGISANLKQHRWKALLLPLFFIGQCWALRKLLKTYPVTTIHAHWLIPQGLIAALAVWGKSEKPNLVCTSHGGDLFGLQGTLSTYLKRWVVQHCQALTVVSHAMLPPLQALAGANPPPISVIPMGTDLQRTFIPAPQVSRAPNQLLFVGRLVEKKGLPYLLHALQQLLPSHPDLQLIVAGSGTAQTDLQQLGEGLGISQHLRFVGRLEHTSLVHLYQTATLAVFPFIQAKDGDMEGLGLVMIEAMGCGCPVIASDLPAVRDVIRHGETGQLVTAADSRALATAIAALLADPAQRQVLSTQALATVRNSFAWETVAQRYQFCLQPKPCPLPITEVTHAN</sequence>
<dbReference type="PANTHER" id="PTHR12526">
    <property type="entry name" value="GLYCOSYLTRANSFERASE"/>
    <property type="match status" value="1"/>
</dbReference>
<dbReference type="STRING" id="92487.SAMN02745130_02486"/>
<gene>
    <name evidence="5" type="ORF">SAMN02745130_02486</name>
</gene>
<proteinExistence type="predicted"/>
<dbReference type="GO" id="GO:1901135">
    <property type="term" value="P:carbohydrate derivative metabolic process"/>
    <property type="evidence" value="ECO:0007669"/>
    <property type="project" value="UniProtKB-ARBA"/>
</dbReference>
<feature type="domain" description="Glycosyl transferase family 1" evidence="3">
    <location>
        <begin position="216"/>
        <end position="377"/>
    </location>
</feature>
<dbReference type="GO" id="GO:0016757">
    <property type="term" value="F:glycosyltransferase activity"/>
    <property type="evidence" value="ECO:0007669"/>
    <property type="project" value="UniProtKB-KW"/>
</dbReference>
<accession>A0A1T4X3B3</accession>
<protein>
    <submittedName>
        <fullName evidence="5">Glycosyltransferase involved in cell wall bisynthesis</fullName>
    </submittedName>
</protein>
<evidence type="ECO:0000256" key="2">
    <source>
        <dbReference type="ARBA" id="ARBA00022679"/>
    </source>
</evidence>
<name>A0A1T4X3B3_9GAMM</name>
<dbReference type="OrthoDB" id="4611853at2"/>